<feature type="compositionally biased region" description="Polar residues" evidence="1">
    <location>
        <begin position="1"/>
        <end position="13"/>
    </location>
</feature>
<reference evidence="2" key="1">
    <citation type="submission" date="2023-12" db="EMBL/GenBank/DDBJ databases">
        <title>Genome assembly of Anisodus tanguticus.</title>
        <authorList>
            <person name="Wang Y.-J."/>
        </authorList>
    </citation>
    <scope>NUCLEOTIDE SEQUENCE</scope>
    <source>
        <strain evidence="2">KB-2021</strain>
        <tissue evidence="2">Leaf</tissue>
    </source>
</reference>
<evidence type="ECO:0000256" key="1">
    <source>
        <dbReference type="SAM" id="MobiDB-lite"/>
    </source>
</evidence>
<accession>A0AAE1SNB9</accession>
<keyword evidence="3" id="KW-1185">Reference proteome</keyword>
<proteinExistence type="predicted"/>
<protein>
    <submittedName>
        <fullName evidence="2">Uncharacterized protein</fullName>
    </submittedName>
</protein>
<dbReference type="EMBL" id="JAVYJV010000004">
    <property type="protein sequence ID" value="KAK4372603.1"/>
    <property type="molecule type" value="Genomic_DNA"/>
</dbReference>
<sequence length="173" mass="19376">MENQGSDNLHSSIQPPPMPFSMVTYPPEPPDLDPMKLDHPLPTKPTFIQKLLTLHSSNIGIDEKIAPHYPDDVLVEDSNLTEESDNFIPLSSEGKNQLYLPWKFSVIIKLFGKKTSHQGGNPILREEITPITQRGNSTHQSVAKTQEVEQGISVKLFHATTEVAVLTPRVRMM</sequence>
<gene>
    <name evidence="2" type="ORF">RND71_007987</name>
</gene>
<feature type="region of interest" description="Disordered" evidence="1">
    <location>
        <begin position="1"/>
        <end position="29"/>
    </location>
</feature>
<comment type="caution">
    <text evidence="2">The sequence shown here is derived from an EMBL/GenBank/DDBJ whole genome shotgun (WGS) entry which is preliminary data.</text>
</comment>
<evidence type="ECO:0000313" key="3">
    <source>
        <dbReference type="Proteomes" id="UP001291623"/>
    </source>
</evidence>
<evidence type="ECO:0000313" key="2">
    <source>
        <dbReference type="EMBL" id="KAK4372603.1"/>
    </source>
</evidence>
<organism evidence="2 3">
    <name type="scientific">Anisodus tanguticus</name>
    <dbReference type="NCBI Taxonomy" id="243964"/>
    <lineage>
        <taxon>Eukaryota</taxon>
        <taxon>Viridiplantae</taxon>
        <taxon>Streptophyta</taxon>
        <taxon>Embryophyta</taxon>
        <taxon>Tracheophyta</taxon>
        <taxon>Spermatophyta</taxon>
        <taxon>Magnoliopsida</taxon>
        <taxon>eudicotyledons</taxon>
        <taxon>Gunneridae</taxon>
        <taxon>Pentapetalae</taxon>
        <taxon>asterids</taxon>
        <taxon>lamiids</taxon>
        <taxon>Solanales</taxon>
        <taxon>Solanaceae</taxon>
        <taxon>Solanoideae</taxon>
        <taxon>Hyoscyameae</taxon>
        <taxon>Anisodus</taxon>
    </lineage>
</organism>
<dbReference type="Proteomes" id="UP001291623">
    <property type="component" value="Unassembled WGS sequence"/>
</dbReference>
<name>A0AAE1SNB9_9SOLA</name>
<dbReference type="AlphaFoldDB" id="A0AAE1SNB9"/>